<dbReference type="AlphaFoldDB" id="A0A8G1RTJ7"/>
<feature type="domain" description="CPAF-like PDZ" evidence="1">
    <location>
        <begin position="140"/>
        <end position="215"/>
    </location>
</feature>
<keyword evidence="3" id="KW-1185">Reference proteome</keyword>
<evidence type="ECO:0000313" key="3">
    <source>
        <dbReference type="Proteomes" id="UP000249789"/>
    </source>
</evidence>
<dbReference type="Pfam" id="PF23658">
    <property type="entry name" value="PDZ_CPAF_rel"/>
    <property type="match status" value="1"/>
</dbReference>
<gene>
    <name evidence="2" type="ORF">BO72DRAFT_129406</name>
</gene>
<accession>A0A8G1RTJ7</accession>
<proteinExistence type="predicted"/>
<sequence>MRLRKIRTVLQIPSKSPWADPHLWRRRKFHLPTHRNAHEDVAWACLHLVSHLGCVEKRGDPLGNYAVPGNMLSDADLTWTSLQPRGCRILSLMLDHCPAPEHSCRGTFHPCLIDTQIQRMGLGSCCCCSRVYLFNQDEGAGAVSLVVMIKVQPAAKALERNSSLQFFQHPDACYNKPLSWPARSVVDQSQVAALHFYRTLWSDSAHTEIEFANGTIL</sequence>
<protein>
    <recommendedName>
        <fullName evidence="1">CPAF-like PDZ domain-containing protein</fullName>
    </recommendedName>
</protein>
<dbReference type="Proteomes" id="UP000249789">
    <property type="component" value="Unassembled WGS sequence"/>
</dbReference>
<evidence type="ECO:0000313" key="2">
    <source>
        <dbReference type="EMBL" id="RAK76506.1"/>
    </source>
</evidence>
<dbReference type="InterPro" id="IPR056186">
    <property type="entry name" value="PDZ_CPAF-rel"/>
</dbReference>
<dbReference type="GeneID" id="63856417"/>
<name>A0A8G1RTJ7_9EURO</name>
<evidence type="ECO:0000259" key="1">
    <source>
        <dbReference type="Pfam" id="PF23658"/>
    </source>
</evidence>
<organism evidence="2 3">
    <name type="scientific">Aspergillus fijiensis CBS 313.89</name>
    <dbReference type="NCBI Taxonomy" id="1448319"/>
    <lineage>
        <taxon>Eukaryota</taxon>
        <taxon>Fungi</taxon>
        <taxon>Dikarya</taxon>
        <taxon>Ascomycota</taxon>
        <taxon>Pezizomycotina</taxon>
        <taxon>Eurotiomycetes</taxon>
        <taxon>Eurotiomycetidae</taxon>
        <taxon>Eurotiales</taxon>
        <taxon>Aspergillaceae</taxon>
        <taxon>Aspergillus</taxon>
    </lineage>
</organism>
<dbReference type="VEuPathDB" id="FungiDB:BO72DRAFT_129406"/>
<reference evidence="2 3" key="1">
    <citation type="submission" date="2018-02" db="EMBL/GenBank/DDBJ databases">
        <title>The genomes of Aspergillus section Nigri reveals drivers in fungal speciation.</title>
        <authorList>
            <consortium name="DOE Joint Genome Institute"/>
            <person name="Vesth T.C."/>
            <person name="Nybo J."/>
            <person name="Theobald S."/>
            <person name="Brandl J."/>
            <person name="Frisvad J.C."/>
            <person name="Nielsen K.F."/>
            <person name="Lyhne E.K."/>
            <person name="Kogle M.E."/>
            <person name="Kuo A."/>
            <person name="Riley R."/>
            <person name="Clum A."/>
            <person name="Nolan M."/>
            <person name="Lipzen A."/>
            <person name="Salamov A."/>
            <person name="Henrissat B."/>
            <person name="Wiebenga A."/>
            <person name="De vries R.P."/>
            <person name="Grigoriev I.V."/>
            <person name="Mortensen U.H."/>
            <person name="Andersen M.R."/>
            <person name="Baker S.E."/>
        </authorList>
    </citation>
    <scope>NUCLEOTIDE SEQUENCE [LARGE SCALE GENOMIC DNA]</scope>
    <source>
        <strain evidence="2 3">CBS 313.89</strain>
    </source>
</reference>
<dbReference type="RefSeq" id="XP_040800516.1">
    <property type="nucleotide sequence ID" value="XM_040939084.1"/>
</dbReference>
<dbReference type="EMBL" id="KZ824648">
    <property type="protein sequence ID" value="RAK76506.1"/>
    <property type="molecule type" value="Genomic_DNA"/>
</dbReference>